<comment type="caution">
    <text evidence="2">The sequence shown here is derived from an EMBL/GenBank/DDBJ whole genome shotgun (WGS) entry which is preliminary data.</text>
</comment>
<sequence length="60" mass="6490">MPRGRKHPHPGNPATIASSATKAATSGLSGRNSKSDVKRLQDPPSKFYFPNSNSLEPLMR</sequence>
<reference evidence="2 3" key="1">
    <citation type="submission" date="2019-05" db="EMBL/GenBank/DDBJ databases">
        <title>Emergence of the Ug99 lineage of the wheat stem rust pathogen through somatic hybridization.</title>
        <authorList>
            <person name="Li F."/>
            <person name="Upadhyaya N.M."/>
            <person name="Sperschneider J."/>
            <person name="Matny O."/>
            <person name="Nguyen-Phuc H."/>
            <person name="Mago R."/>
            <person name="Raley C."/>
            <person name="Miller M.E."/>
            <person name="Silverstein K.A.T."/>
            <person name="Henningsen E."/>
            <person name="Hirsch C.D."/>
            <person name="Visser B."/>
            <person name="Pretorius Z.A."/>
            <person name="Steffenson B.J."/>
            <person name="Schwessinger B."/>
            <person name="Dodds P.N."/>
            <person name="Figueroa M."/>
        </authorList>
    </citation>
    <scope>NUCLEOTIDE SEQUENCE [LARGE SCALE GENOMIC DNA]</scope>
    <source>
        <strain evidence="2">21-0</strain>
    </source>
</reference>
<gene>
    <name evidence="2" type="ORF">PGT21_021742</name>
</gene>
<evidence type="ECO:0000256" key="1">
    <source>
        <dbReference type="SAM" id="MobiDB-lite"/>
    </source>
</evidence>
<accession>A0A5B0NV27</accession>
<organism evidence="2 3">
    <name type="scientific">Puccinia graminis f. sp. tritici</name>
    <dbReference type="NCBI Taxonomy" id="56615"/>
    <lineage>
        <taxon>Eukaryota</taxon>
        <taxon>Fungi</taxon>
        <taxon>Dikarya</taxon>
        <taxon>Basidiomycota</taxon>
        <taxon>Pucciniomycotina</taxon>
        <taxon>Pucciniomycetes</taxon>
        <taxon>Pucciniales</taxon>
        <taxon>Pucciniaceae</taxon>
        <taxon>Puccinia</taxon>
    </lineage>
</organism>
<feature type="compositionally biased region" description="Low complexity" evidence="1">
    <location>
        <begin position="14"/>
        <end position="26"/>
    </location>
</feature>
<dbReference type="AlphaFoldDB" id="A0A5B0NV27"/>
<proteinExistence type="predicted"/>
<keyword evidence="3" id="KW-1185">Reference proteome</keyword>
<name>A0A5B0NV27_PUCGR</name>
<feature type="compositionally biased region" description="Polar residues" evidence="1">
    <location>
        <begin position="50"/>
        <end position="60"/>
    </location>
</feature>
<feature type="region of interest" description="Disordered" evidence="1">
    <location>
        <begin position="1"/>
        <end position="60"/>
    </location>
</feature>
<dbReference type="EMBL" id="VSWC01000080">
    <property type="protein sequence ID" value="KAA1093025.1"/>
    <property type="molecule type" value="Genomic_DNA"/>
</dbReference>
<protein>
    <submittedName>
        <fullName evidence="2">Uncharacterized protein</fullName>
    </submittedName>
</protein>
<evidence type="ECO:0000313" key="2">
    <source>
        <dbReference type="EMBL" id="KAA1093025.1"/>
    </source>
</evidence>
<evidence type="ECO:0000313" key="3">
    <source>
        <dbReference type="Proteomes" id="UP000324748"/>
    </source>
</evidence>
<dbReference type="Proteomes" id="UP000324748">
    <property type="component" value="Unassembled WGS sequence"/>
</dbReference>